<gene>
    <name evidence="2" type="ORF">FHX64_001221</name>
</gene>
<comment type="caution">
    <text evidence="2">The sequence shown here is derived from an EMBL/GenBank/DDBJ whole genome shotgun (WGS) entry which is preliminary data.</text>
</comment>
<name>A0A7W5DQW8_9PORP</name>
<evidence type="ECO:0000256" key="1">
    <source>
        <dbReference type="SAM" id="Phobius"/>
    </source>
</evidence>
<organism evidence="2 3">
    <name type="scientific">Microbacter margulisiae</name>
    <dbReference type="NCBI Taxonomy" id="1350067"/>
    <lineage>
        <taxon>Bacteria</taxon>
        <taxon>Pseudomonadati</taxon>
        <taxon>Bacteroidota</taxon>
        <taxon>Bacteroidia</taxon>
        <taxon>Bacteroidales</taxon>
        <taxon>Porphyromonadaceae</taxon>
        <taxon>Microbacter</taxon>
    </lineage>
</organism>
<protein>
    <submittedName>
        <fullName evidence="2">Uncharacterized protein</fullName>
    </submittedName>
</protein>
<evidence type="ECO:0000313" key="2">
    <source>
        <dbReference type="EMBL" id="MBB3187058.1"/>
    </source>
</evidence>
<reference evidence="2 3" key="1">
    <citation type="submission" date="2020-08" db="EMBL/GenBank/DDBJ databases">
        <title>Genomic Encyclopedia of Type Strains, Phase IV (KMG-IV): sequencing the most valuable type-strain genomes for metagenomic binning, comparative biology and taxonomic classification.</title>
        <authorList>
            <person name="Goeker M."/>
        </authorList>
    </citation>
    <scope>NUCLEOTIDE SEQUENCE [LARGE SCALE GENOMIC DNA]</scope>
    <source>
        <strain evidence="2 3">DSM 27471</strain>
    </source>
</reference>
<keyword evidence="1" id="KW-0812">Transmembrane</keyword>
<keyword evidence="3" id="KW-1185">Reference proteome</keyword>
<proteinExistence type="predicted"/>
<dbReference type="EMBL" id="JACHYB010000001">
    <property type="protein sequence ID" value="MBB3187058.1"/>
    <property type="molecule type" value="Genomic_DNA"/>
</dbReference>
<sequence>MDINNYFDKSNPFAVPENYFQDFQAKMEQMTRPVIIPWYRHVRSWAAIAAAVAGILIGSHFMFSPILSTRTTTTAPLTEEENYVLSQVDEPALVDYLASMEQSEPTNNQPQSTK</sequence>
<evidence type="ECO:0000313" key="3">
    <source>
        <dbReference type="Proteomes" id="UP000544222"/>
    </source>
</evidence>
<keyword evidence="1" id="KW-0472">Membrane</keyword>
<dbReference type="RefSeq" id="WP_183412872.1">
    <property type="nucleotide sequence ID" value="NZ_JACHYB010000001.1"/>
</dbReference>
<dbReference type="AlphaFoldDB" id="A0A7W5DQW8"/>
<keyword evidence="1" id="KW-1133">Transmembrane helix</keyword>
<dbReference type="Proteomes" id="UP000544222">
    <property type="component" value="Unassembled WGS sequence"/>
</dbReference>
<accession>A0A7W5DQW8</accession>
<feature type="transmembrane region" description="Helical" evidence="1">
    <location>
        <begin position="45"/>
        <end position="63"/>
    </location>
</feature>